<sequence>MYSAMLSRSALGYMPKILHSPIDVNRVMKYSSNKDLIASILARFEYAKDWDFILIVFKDLINKCGINNIKLYLIGSINNNTDIRHVKYLLNLAEKLGIKEKIRIFINLSIDDIYKILNKSMAFIHVKPHEHLGMVVIKAMAAGAVPIVHRSGGPWFDIVDMGRYGYGYSSREEAVEALCRVLTSDREFARMSRLVVKRAREFSFEKFRDRVKDIISGAL</sequence>
<dbReference type="Proteomes" id="UP000007485">
    <property type="component" value="Chromosome"/>
</dbReference>
<dbReference type="eggNOG" id="arCOG01403">
    <property type="taxonomic scope" value="Archaea"/>
</dbReference>
<dbReference type="STRING" id="985053.VMUT_1714"/>
<reference evidence="2 3" key="1">
    <citation type="journal article" date="2011" name="J. Bacteriol.">
        <title>Complete genome sequence of 'Vulcanisaeta moutnovskia' strain 768-28, a novel member of the hyperthermophilic crenarchaeal genus vulcanisaeta.</title>
        <authorList>
            <person name="Gumerov V.M."/>
            <person name="Mardanov A.V."/>
            <person name="Beletsky A.V."/>
            <person name="Prokofeva M.I."/>
            <person name="Bonch-Osmolovskaya E.A."/>
            <person name="Ravin N.V."/>
            <person name="Skryabin K.G."/>
        </authorList>
    </citation>
    <scope>NUCLEOTIDE SEQUENCE [LARGE SCALE GENOMIC DNA]</scope>
    <source>
        <strain evidence="2 3">768-28</strain>
    </source>
</reference>
<feature type="domain" description="Glycosyl transferase family 1" evidence="1">
    <location>
        <begin position="33"/>
        <end position="190"/>
    </location>
</feature>
<dbReference type="InterPro" id="IPR038013">
    <property type="entry name" value="ALG11"/>
</dbReference>
<dbReference type="KEGG" id="vmo:VMUT_1714"/>
<organism evidence="2 3">
    <name type="scientific">Vulcanisaeta moutnovskia (strain 768-28)</name>
    <dbReference type="NCBI Taxonomy" id="985053"/>
    <lineage>
        <taxon>Archaea</taxon>
        <taxon>Thermoproteota</taxon>
        <taxon>Thermoprotei</taxon>
        <taxon>Thermoproteales</taxon>
        <taxon>Thermoproteaceae</taxon>
        <taxon>Vulcanisaeta</taxon>
    </lineage>
</organism>
<evidence type="ECO:0000313" key="2">
    <source>
        <dbReference type="EMBL" id="ADY01916.1"/>
    </source>
</evidence>
<dbReference type="PANTHER" id="PTHR45919">
    <property type="entry name" value="GDP-MAN:MAN(3)GLCNAC(2)-PP-DOL ALPHA-1,2-MANNOSYLTRANSFERASE"/>
    <property type="match status" value="1"/>
</dbReference>
<dbReference type="SUPFAM" id="SSF53756">
    <property type="entry name" value="UDP-Glycosyltransferase/glycogen phosphorylase"/>
    <property type="match status" value="1"/>
</dbReference>
<dbReference type="AlphaFoldDB" id="F0QUT4"/>
<dbReference type="GO" id="GO:0004377">
    <property type="term" value="F:GDP-Man:Man(3)GlcNAc(2)-PP-Dol alpha-1,2-mannosyltransferase activity"/>
    <property type="evidence" value="ECO:0007669"/>
    <property type="project" value="InterPro"/>
</dbReference>
<keyword evidence="2" id="KW-0808">Transferase</keyword>
<evidence type="ECO:0000259" key="1">
    <source>
        <dbReference type="Pfam" id="PF00534"/>
    </source>
</evidence>
<dbReference type="GO" id="GO:0016020">
    <property type="term" value="C:membrane"/>
    <property type="evidence" value="ECO:0007669"/>
    <property type="project" value="TreeGrafter"/>
</dbReference>
<proteinExistence type="predicted"/>
<accession>F0QUT4</accession>
<dbReference type="GO" id="GO:0006487">
    <property type="term" value="P:protein N-linked glycosylation"/>
    <property type="evidence" value="ECO:0007669"/>
    <property type="project" value="TreeGrafter"/>
</dbReference>
<keyword evidence="3" id="KW-1185">Reference proteome</keyword>
<gene>
    <name evidence="2" type="ordered locus">VMUT_1714</name>
</gene>
<protein>
    <submittedName>
        <fullName evidence="2">Glycosyl transferase group 1</fullName>
    </submittedName>
</protein>
<dbReference type="EMBL" id="CP002529">
    <property type="protein sequence ID" value="ADY01916.1"/>
    <property type="molecule type" value="Genomic_DNA"/>
</dbReference>
<dbReference type="HOGENOM" id="CLU_078143_0_0_2"/>
<dbReference type="Gene3D" id="3.40.50.2000">
    <property type="entry name" value="Glycogen Phosphorylase B"/>
    <property type="match status" value="1"/>
</dbReference>
<dbReference type="Pfam" id="PF00534">
    <property type="entry name" value="Glycos_transf_1"/>
    <property type="match status" value="1"/>
</dbReference>
<evidence type="ECO:0000313" key="3">
    <source>
        <dbReference type="Proteomes" id="UP000007485"/>
    </source>
</evidence>
<name>F0QUT4_VULM7</name>
<dbReference type="InterPro" id="IPR001296">
    <property type="entry name" value="Glyco_trans_1"/>
</dbReference>
<dbReference type="PANTHER" id="PTHR45919:SF1">
    <property type="entry name" value="GDP-MAN:MAN(3)GLCNAC(2)-PP-DOL ALPHA-1,2-MANNOSYLTRANSFERASE"/>
    <property type="match status" value="1"/>
</dbReference>